<comment type="caution">
    <text evidence="2">The sequence shown here is derived from an EMBL/GenBank/DDBJ whole genome shotgun (WGS) entry which is preliminary data.</text>
</comment>
<gene>
    <name evidence="2" type="ORF">rosmuc_02517</name>
</gene>
<keyword evidence="1" id="KW-0472">Membrane</keyword>
<evidence type="ECO:0000313" key="2">
    <source>
        <dbReference type="EMBL" id="KGM87780.1"/>
    </source>
</evidence>
<evidence type="ECO:0000256" key="1">
    <source>
        <dbReference type="SAM" id="Phobius"/>
    </source>
</evidence>
<dbReference type="STRING" id="215743.ROSMUCSMR3_03202"/>
<dbReference type="PATRIC" id="fig|1288298.3.peg.2529"/>
<feature type="transmembrane region" description="Helical" evidence="1">
    <location>
        <begin position="12"/>
        <end position="32"/>
    </location>
</feature>
<protein>
    <recommendedName>
        <fullName evidence="4">Flagellar protein FliL</fullName>
    </recommendedName>
</protein>
<evidence type="ECO:0000313" key="3">
    <source>
        <dbReference type="Proteomes" id="UP000030021"/>
    </source>
</evidence>
<name>A0A0A0HKQ7_9RHOB</name>
<dbReference type="Proteomes" id="UP000030021">
    <property type="component" value="Unassembled WGS sequence"/>
</dbReference>
<evidence type="ECO:0008006" key="4">
    <source>
        <dbReference type="Google" id="ProtNLM"/>
    </source>
</evidence>
<sequence>MTRISSRQPLIIFALTASLGPIALGVASLWILRQVPAVPQLSASPAPTSEAPAGPEPRRYLPLSLPVTVTLPDGGGTLSIGLGIALREAGSLELMARLSDRQLEAQAELAEVVLRAAESYPADTRLAALRNSLPETLKEAMNARLIAMSEEPAILEVLILDWAHAP</sequence>
<reference evidence="2 3" key="1">
    <citation type="submission" date="2013-01" db="EMBL/GenBank/DDBJ databases">
        <authorList>
            <person name="Fiebig A."/>
            <person name="Goeker M."/>
            <person name="Klenk H.-P.P."/>
        </authorList>
    </citation>
    <scope>NUCLEOTIDE SEQUENCE [LARGE SCALE GENOMIC DNA]</scope>
    <source>
        <strain evidence="2 3">DSM 17069</strain>
    </source>
</reference>
<dbReference type="eggNOG" id="ENOG5030N6G">
    <property type="taxonomic scope" value="Bacteria"/>
</dbReference>
<dbReference type="EMBL" id="AONH01000013">
    <property type="protein sequence ID" value="KGM87780.1"/>
    <property type="molecule type" value="Genomic_DNA"/>
</dbReference>
<dbReference type="OrthoDB" id="9940902at2"/>
<accession>A0A0A0HKQ7</accession>
<keyword evidence="1" id="KW-1133">Transmembrane helix</keyword>
<keyword evidence="1" id="KW-0812">Transmembrane</keyword>
<dbReference type="AlphaFoldDB" id="A0A0A0HKQ7"/>
<dbReference type="HOGENOM" id="CLU_1601454_0_0_5"/>
<dbReference type="RefSeq" id="WP_037273790.1">
    <property type="nucleotide sequence ID" value="NZ_KN293980.1"/>
</dbReference>
<proteinExistence type="predicted"/>
<organism evidence="2 3">
    <name type="scientific">Roseovarius mucosus DSM 17069</name>
    <dbReference type="NCBI Taxonomy" id="1288298"/>
    <lineage>
        <taxon>Bacteria</taxon>
        <taxon>Pseudomonadati</taxon>
        <taxon>Pseudomonadota</taxon>
        <taxon>Alphaproteobacteria</taxon>
        <taxon>Rhodobacterales</taxon>
        <taxon>Roseobacteraceae</taxon>
        <taxon>Roseovarius</taxon>
    </lineage>
</organism>